<comment type="caution">
    <text evidence="1">The sequence shown here is derived from an EMBL/GenBank/DDBJ whole genome shotgun (WGS) entry which is preliminary data.</text>
</comment>
<organism evidence="1 2">
    <name type="scientific">Bifidobacterium myosotis</name>
    <dbReference type="NCBI Taxonomy" id="1630166"/>
    <lineage>
        <taxon>Bacteria</taxon>
        <taxon>Bacillati</taxon>
        <taxon>Actinomycetota</taxon>
        <taxon>Actinomycetes</taxon>
        <taxon>Bifidobacteriales</taxon>
        <taxon>Bifidobacteriaceae</taxon>
        <taxon>Bifidobacterium</taxon>
    </lineage>
</organism>
<gene>
    <name evidence="1" type="ORF">BMYO_2093</name>
</gene>
<dbReference type="RefSeq" id="WP_143249181.1">
    <property type="nucleotide sequence ID" value="NZ_MWWW01000032.1"/>
</dbReference>
<evidence type="ECO:0000313" key="1">
    <source>
        <dbReference type="EMBL" id="OZG57110.1"/>
    </source>
</evidence>
<reference evidence="1 2" key="1">
    <citation type="journal article" date="2017" name="BMC Genomics">
        <title>Comparative genomic and phylogenomic analyses of the Bifidobacteriaceae family.</title>
        <authorList>
            <person name="Lugli G.A."/>
            <person name="Milani C."/>
            <person name="Turroni F."/>
            <person name="Duranti S."/>
            <person name="Mancabelli L."/>
            <person name="Mangifesta M."/>
            <person name="Ferrario C."/>
            <person name="Modesto M."/>
            <person name="Mattarelli P."/>
            <person name="Jiri K."/>
            <person name="van Sinderen D."/>
            <person name="Ventura M."/>
        </authorList>
    </citation>
    <scope>NUCLEOTIDE SEQUENCE [LARGE SCALE GENOMIC DNA]</scope>
    <source>
        <strain evidence="1 2">DSM 100196</strain>
    </source>
</reference>
<sequence>MKKDLNAKLSRGALRTLDAFSGAMKGAGRLIPPPSPGSACGLHGFVTSVAVNQLTLDCRGGDMAM</sequence>
<protein>
    <submittedName>
        <fullName evidence="1">Uncharacterized protein</fullName>
    </submittedName>
</protein>
<proteinExistence type="predicted"/>
<evidence type="ECO:0000313" key="2">
    <source>
        <dbReference type="Proteomes" id="UP000216871"/>
    </source>
</evidence>
<keyword evidence="2" id="KW-1185">Reference proteome</keyword>
<dbReference type="AlphaFoldDB" id="A0A261FD75"/>
<dbReference type="OrthoDB" id="268339at2"/>
<name>A0A261FD75_9BIFI</name>
<dbReference type="Proteomes" id="UP000216871">
    <property type="component" value="Unassembled WGS sequence"/>
</dbReference>
<dbReference type="EMBL" id="MWWW01000032">
    <property type="protein sequence ID" value="OZG57110.1"/>
    <property type="molecule type" value="Genomic_DNA"/>
</dbReference>
<accession>A0A261FD75</accession>